<evidence type="ECO:0000313" key="3">
    <source>
        <dbReference type="Proteomes" id="UP000334380"/>
    </source>
</evidence>
<dbReference type="RefSeq" id="WP_150613075.1">
    <property type="nucleotide sequence ID" value="NZ_CABPRU010000005.1"/>
</dbReference>
<name>A0A5E4V5G1_9BURK</name>
<accession>A0A5E4V5G1</accession>
<feature type="region of interest" description="Disordered" evidence="1">
    <location>
        <begin position="221"/>
        <end position="243"/>
    </location>
</feature>
<dbReference type="OrthoDB" id="8611426at2"/>
<reference evidence="2 3" key="1">
    <citation type="submission" date="2019-08" db="EMBL/GenBank/DDBJ databases">
        <authorList>
            <person name="Peeters C."/>
        </authorList>
    </citation>
    <scope>NUCLEOTIDE SEQUENCE [LARGE SCALE GENOMIC DNA]</scope>
    <source>
        <strain evidence="2 3">LMG 31013</strain>
    </source>
</reference>
<protein>
    <submittedName>
        <fullName evidence="2">Uncharacterized protein</fullName>
    </submittedName>
</protein>
<feature type="compositionally biased region" description="Basic and acidic residues" evidence="1">
    <location>
        <begin position="227"/>
        <end position="243"/>
    </location>
</feature>
<organism evidence="2 3">
    <name type="scientific">Pandoraea terrigena</name>
    <dbReference type="NCBI Taxonomy" id="2508292"/>
    <lineage>
        <taxon>Bacteria</taxon>
        <taxon>Pseudomonadati</taxon>
        <taxon>Pseudomonadota</taxon>
        <taxon>Betaproteobacteria</taxon>
        <taxon>Burkholderiales</taxon>
        <taxon>Burkholderiaceae</taxon>
        <taxon>Pandoraea</taxon>
    </lineage>
</organism>
<dbReference type="EMBL" id="CABPRU010000005">
    <property type="protein sequence ID" value="VVE07083.1"/>
    <property type="molecule type" value="Genomic_DNA"/>
</dbReference>
<dbReference type="AlphaFoldDB" id="A0A5E4V5G1"/>
<dbReference type="Proteomes" id="UP000334380">
    <property type="component" value="Unassembled WGS sequence"/>
</dbReference>
<gene>
    <name evidence="2" type="ORF">PTE31013_02445</name>
</gene>
<evidence type="ECO:0000256" key="1">
    <source>
        <dbReference type="SAM" id="MobiDB-lite"/>
    </source>
</evidence>
<proteinExistence type="predicted"/>
<keyword evidence="3" id="KW-1185">Reference proteome</keyword>
<sequence>MQAADAVEFARALGAAHVLVRVALPTPEITMAWFGKLSRWPLVDVVRALDKHGDISRYAPVPADIIALLPSLEAKRLAADEAWPIALASNDEAATVWLTDEILSAFDAARDLVADGDEIAGRMAFKAAYTRITEANRAAGAAPNVIRSPGTDRTTDAAADQRAIALGFITAAQVERQYPALSGPVAQNVGLLAAPSKTDSDGARAAKEQFRLMVERMRSVPTGESAFSREARERHEATERAKRDLAQRVAAYERGQQ</sequence>
<evidence type="ECO:0000313" key="2">
    <source>
        <dbReference type="EMBL" id="VVE07083.1"/>
    </source>
</evidence>